<dbReference type="GO" id="GO:0005509">
    <property type="term" value="F:calcium ion binding"/>
    <property type="evidence" value="ECO:0007669"/>
    <property type="project" value="InterPro"/>
</dbReference>
<dbReference type="InterPro" id="IPR009057">
    <property type="entry name" value="Homeodomain-like_sf"/>
</dbReference>
<dbReference type="STRING" id="655355.SAMN05216283_11465"/>
<dbReference type="InterPro" id="IPR023772">
    <property type="entry name" value="DNA-bd_HTH_TetR-type_CS"/>
</dbReference>
<dbReference type="InterPro" id="IPR050624">
    <property type="entry name" value="HTH-type_Tx_Regulator"/>
</dbReference>
<sequence length="202" mass="23228">MPRSPKQLEEHRKQKKKLIMDVALELFAKGGFHATSISQITRKAGISKGLIYNYFSSKQDMLEEITETAYNEVYKNFDLDKDGVLTNEEFIFFIKETFRIVRENMSFWQLYFALMVQPGIQESFSEKYQEKSKPILNQIYAFLQKNGSTDPEGDLFVLSSLVEGAILYLVVAPDIFPSGKMEDKILQACFRLISTPEAPPKN</sequence>
<keyword evidence="1 2" id="KW-0238">DNA-binding</keyword>
<name>A0A1I2L224_9BACT</name>
<dbReference type="PROSITE" id="PS01081">
    <property type="entry name" value="HTH_TETR_1"/>
    <property type="match status" value="1"/>
</dbReference>
<dbReference type="PROSITE" id="PS50977">
    <property type="entry name" value="HTH_TETR_2"/>
    <property type="match status" value="1"/>
</dbReference>
<dbReference type="SUPFAM" id="SSF46689">
    <property type="entry name" value="Homeodomain-like"/>
    <property type="match status" value="1"/>
</dbReference>
<dbReference type="PANTHER" id="PTHR43479">
    <property type="entry name" value="ACREF/ENVCD OPERON REPRESSOR-RELATED"/>
    <property type="match status" value="1"/>
</dbReference>
<accession>A0A1I2L224</accession>
<dbReference type="GO" id="GO:0003677">
    <property type="term" value="F:DNA binding"/>
    <property type="evidence" value="ECO:0007669"/>
    <property type="project" value="UniProtKB-UniRule"/>
</dbReference>
<proteinExistence type="predicted"/>
<dbReference type="Gene3D" id="1.10.357.10">
    <property type="entry name" value="Tetracycline Repressor, domain 2"/>
    <property type="match status" value="1"/>
</dbReference>
<dbReference type="PRINTS" id="PR00455">
    <property type="entry name" value="HTHTETR"/>
</dbReference>
<reference evidence="5 6" key="1">
    <citation type="submission" date="2016-10" db="EMBL/GenBank/DDBJ databases">
        <authorList>
            <person name="de Groot N.N."/>
        </authorList>
    </citation>
    <scope>NUCLEOTIDE SEQUENCE [LARGE SCALE GENOMIC DNA]</scope>
    <source>
        <strain evidence="5 6">CGMCC 1.9156</strain>
    </source>
</reference>
<evidence type="ECO:0000259" key="3">
    <source>
        <dbReference type="PROSITE" id="PS50222"/>
    </source>
</evidence>
<dbReference type="PROSITE" id="PS50222">
    <property type="entry name" value="EF_HAND_2"/>
    <property type="match status" value="1"/>
</dbReference>
<dbReference type="InterPro" id="IPR018247">
    <property type="entry name" value="EF_Hand_1_Ca_BS"/>
</dbReference>
<evidence type="ECO:0000256" key="1">
    <source>
        <dbReference type="ARBA" id="ARBA00023125"/>
    </source>
</evidence>
<dbReference type="Pfam" id="PF00440">
    <property type="entry name" value="TetR_N"/>
    <property type="match status" value="1"/>
</dbReference>
<dbReference type="RefSeq" id="WP_093921411.1">
    <property type="nucleotide sequence ID" value="NZ_FONW01000014.1"/>
</dbReference>
<evidence type="ECO:0000313" key="6">
    <source>
        <dbReference type="Proteomes" id="UP000198964"/>
    </source>
</evidence>
<gene>
    <name evidence="5" type="ORF">SAMN05216283_11465</name>
</gene>
<evidence type="ECO:0000313" key="5">
    <source>
        <dbReference type="EMBL" id="SFF73255.1"/>
    </source>
</evidence>
<dbReference type="EMBL" id="FONW01000014">
    <property type="protein sequence ID" value="SFF73255.1"/>
    <property type="molecule type" value="Genomic_DNA"/>
</dbReference>
<dbReference type="PROSITE" id="PS00018">
    <property type="entry name" value="EF_HAND_1"/>
    <property type="match status" value="1"/>
</dbReference>
<organism evidence="5 6">
    <name type="scientific">Sunxiuqinia elliptica</name>
    <dbReference type="NCBI Taxonomy" id="655355"/>
    <lineage>
        <taxon>Bacteria</taxon>
        <taxon>Pseudomonadati</taxon>
        <taxon>Bacteroidota</taxon>
        <taxon>Bacteroidia</taxon>
        <taxon>Marinilabiliales</taxon>
        <taxon>Prolixibacteraceae</taxon>
        <taxon>Sunxiuqinia</taxon>
    </lineage>
</organism>
<dbReference type="InterPro" id="IPR002048">
    <property type="entry name" value="EF_hand_dom"/>
</dbReference>
<feature type="domain" description="EF-hand" evidence="3">
    <location>
        <begin position="65"/>
        <end position="100"/>
    </location>
</feature>
<dbReference type="AlphaFoldDB" id="A0A1I2L224"/>
<protein>
    <submittedName>
        <fullName evidence="5">Transcriptional regulator, TetR family</fullName>
    </submittedName>
</protein>
<dbReference type="InterPro" id="IPR011992">
    <property type="entry name" value="EF-hand-dom_pair"/>
</dbReference>
<keyword evidence="6" id="KW-1185">Reference proteome</keyword>
<evidence type="ECO:0000256" key="2">
    <source>
        <dbReference type="PROSITE-ProRule" id="PRU00335"/>
    </source>
</evidence>
<dbReference type="SUPFAM" id="SSF47473">
    <property type="entry name" value="EF-hand"/>
    <property type="match status" value="1"/>
</dbReference>
<dbReference type="InterPro" id="IPR001647">
    <property type="entry name" value="HTH_TetR"/>
</dbReference>
<feature type="domain" description="HTH tetR-type" evidence="4">
    <location>
        <begin position="13"/>
        <end position="73"/>
    </location>
</feature>
<dbReference type="PANTHER" id="PTHR43479:SF11">
    <property type="entry name" value="ACREF_ENVCD OPERON REPRESSOR-RELATED"/>
    <property type="match status" value="1"/>
</dbReference>
<evidence type="ECO:0000259" key="4">
    <source>
        <dbReference type="PROSITE" id="PS50977"/>
    </source>
</evidence>
<feature type="DNA-binding region" description="H-T-H motif" evidence="2">
    <location>
        <begin position="36"/>
        <end position="55"/>
    </location>
</feature>
<dbReference type="Proteomes" id="UP000198964">
    <property type="component" value="Unassembled WGS sequence"/>
</dbReference>